<proteinExistence type="inferred from homology"/>
<comment type="similarity">
    <text evidence="4 7">Belongs to the glucosamine/galactosamine-6-phosphate isomerase family. 6-phosphogluconolactonase subfamily.</text>
</comment>
<dbReference type="InterPro" id="IPR039104">
    <property type="entry name" value="6PGL"/>
</dbReference>
<dbReference type="GO" id="GO:0006098">
    <property type="term" value="P:pentose-phosphate shunt"/>
    <property type="evidence" value="ECO:0007669"/>
    <property type="project" value="UniProtKB-UniPathway"/>
</dbReference>
<dbReference type="Gene3D" id="3.40.50.1360">
    <property type="match status" value="1"/>
</dbReference>
<comment type="catalytic activity">
    <reaction evidence="1 7">
        <text>6-phospho-D-glucono-1,5-lactone + H2O = 6-phospho-D-gluconate + H(+)</text>
        <dbReference type="Rhea" id="RHEA:12556"/>
        <dbReference type="ChEBI" id="CHEBI:15377"/>
        <dbReference type="ChEBI" id="CHEBI:15378"/>
        <dbReference type="ChEBI" id="CHEBI:57955"/>
        <dbReference type="ChEBI" id="CHEBI:58759"/>
        <dbReference type="EC" id="3.1.1.31"/>
    </reaction>
</comment>
<feature type="domain" description="Glucosamine/galactosamine-6-phosphate isomerase" evidence="8">
    <location>
        <begin position="13"/>
        <end position="238"/>
    </location>
</feature>
<keyword evidence="7 9" id="KW-0378">Hydrolase</keyword>
<dbReference type="GO" id="GO:0005975">
    <property type="term" value="P:carbohydrate metabolic process"/>
    <property type="evidence" value="ECO:0007669"/>
    <property type="project" value="UniProtKB-UniRule"/>
</dbReference>
<dbReference type="AlphaFoldDB" id="A0A518B2G8"/>
<dbReference type="EC" id="3.1.1.31" evidence="5 7"/>
<dbReference type="KEGG" id="knv:Pan216_20370"/>
<dbReference type="PANTHER" id="PTHR11054:SF0">
    <property type="entry name" value="6-PHOSPHOGLUCONOLACTONASE"/>
    <property type="match status" value="1"/>
</dbReference>
<dbReference type="CDD" id="cd01400">
    <property type="entry name" value="6PGL"/>
    <property type="match status" value="1"/>
</dbReference>
<keyword evidence="10" id="KW-1185">Reference proteome</keyword>
<dbReference type="GO" id="GO:0017057">
    <property type="term" value="F:6-phosphogluconolactonase activity"/>
    <property type="evidence" value="ECO:0007669"/>
    <property type="project" value="UniProtKB-UniRule"/>
</dbReference>
<evidence type="ECO:0000313" key="10">
    <source>
        <dbReference type="Proteomes" id="UP000317093"/>
    </source>
</evidence>
<evidence type="ECO:0000256" key="3">
    <source>
        <dbReference type="ARBA" id="ARBA00004961"/>
    </source>
</evidence>
<name>A0A518B2G8_9BACT</name>
<reference evidence="9 10" key="1">
    <citation type="submission" date="2019-02" db="EMBL/GenBank/DDBJ databases">
        <title>Deep-cultivation of Planctomycetes and their phenomic and genomic characterization uncovers novel biology.</title>
        <authorList>
            <person name="Wiegand S."/>
            <person name="Jogler M."/>
            <person name="Boedeker C."/>
            <person name="Pinto D."/>
            <person name="Vollmers J."/>
            <person name="Rivas-Marin E."/>
            <person name="Kohn T."/>
            <person name="Peeters S.H."/>
            <person name="Heuer A."/>
            <person name="Rast P."/>
            <person name="Oberbeckmann S."/>
            <person name="Bunk B."/>
            <person name="Jeske O."/>
            <person name="Meyerdierks A."/>
            <person name="Storesund J.E."/>
            <person name="Kallscheuer N."/>
            <person name="Luecker S."/>
            <person name="Lage O.M."/>
            <person name="Pohl T."/>
            <person name="Merkel B.J."/>
            <person name="Hornburger P."/>
            <person name="Mueller R.-W."/>
            <person name="Bruemmer F."/>
            <person name="Labrenz M."/>
            <person name="Spormann A.M."/>
            <person name="Op den Camp H."/>
            <person name="Overmann J."/>
            <person name="Amann R."/>
            <person name="Jetten M.S.M."/>
            <person name="Mascher T."/>
            <person name="Medema M.H."/>
            <person name="Devos D.P."/>
            <person name="Kaster A.-K."/>
            <person name="Ovreas L."/>
            <person name="Rohde M."/>
            <person name="Galperin M.Y."/>
            <person name="Jogler C."/>
        </authorList>
    </citation>
    <scope>NUCLEOTIDE SEQUENCE [LARGE SCALE GENOMIC DNA]</scope>
    <source>
        <strain evidence="9 10">Pan216</strain>
    </source>
</reference>
<sequence length="252" mass="27738">MSEQRARIETFRDGEAVARAAAEEFIRLAARAIAERGFFAVALSGGSTPKRLYQILAEPENRARVAWDKVHLFWGDERPVPPDHEESNYHMTNEALLSTLSLAADHVHRMPAARADHDAAAREHQEEIANLFGVAVDGPPPSFDLVFLGMGPDGHTASLFPETAALAETERWVVPNFVPKFDATRMTMTAPLINAAKEVLFLVVGESKTDRLVEVLEGPSDPDRLPSQRIKPTNGELVFYTDEAAVAKLSTK</sequence>
<evidence type="ECO:0000256" key="2">
    <source>
        <dbReference type="ARBA" id="ARBA00002681"/>
    </source>
</evidence>
<protein>
    <recommendedName>
        <fullName evidence="6 7">6-phosphogluconolactonase</fullName>
        <shortName evidence="7">6PGL</shortName>
        <ecNumber evidence="5 7">3.1.1.31</ecNumber>
    </recommendedName>
</protein>
<accession>A0A518B2G8</accession>
<dbReference type="PANTHER" id="PTHR11054">
    <property type="entry name" value="6-PHOSPHOGLUCONOLACTONASE"/>
    <property type="match status" value="1"/>
</dbReference>
<evidence type="ECO:0000256" key="5">
    <source>
        <dbReference type="ARBA" id="ARBA00013198"/>
    </source>
</evidence>
<comment type="function">
    <text evidence="2 7">Hydrolysis of 6-phosphogluconolactone to 6-phosphogluconate.</text>
</comment>
<dbReference type="Pfam" id="PF01182">
    <property type="entry name" value="Glucosamine_iso"/>
    <property type="match status" value="1"/>
</dbReference>
<evidence type="ECO:0000256" key="6">
    <source>
        <dbReference type="ARBA" id="ARBA00020337"/>
    </source>
</evidence>
<dbReference type="RefSeq" id="WP_145257810.1">
    <property type="nucleotide sequence ID" value="NZ_CP036279.1"/>
</dbReference>
<dbReference type="InterPro" id="IPR006148">
    <property type="entry name" value="Glc/Gal-6P_isomerase"/>
</dbReference>
<organism evidence="9 10">
    <name type="scientific">Kolteria novifilia</name>
    <dbReference type="NCBI Taxonomy" id="2527975"/>
    <lineage>
        <taxon>Bacteria</taxon>
        <taxon>Pseudomonadati</taxon>
        <taxon>Planctomycetota</taxon>
        <taxon>Planctomycetia</taxon>
        <taxon>Kolteriales</taxon>
        <taxon>Kolteriaceae</taxon>
        <taxon>Kolteria</taxon>
    </lineage>
</organism>
<dbReference type="Proteomes" id="UP000317093">
    <property type="component" value="Chromosome"/>
</dbReference>
<gene>
    <name evidence="9" type="primary">pgl_2</name>
    <name evidence="7" type="synonym">pgl</name>
    <name evidence="9" type="ORF">Pan216_20370</name>
</gene>
<dbReference type="SUPFAM" id="SSF100950">
    <property type="entry name" value="NagB/RpiA/CoA transferase-like"/>
    <property type="match status" value="1"/>
</dbReference>
<dbReference type="UniPathway" id="UPA00115">
    <property type="reaction ID" value="UER00409"/>
</dbReference>
<comment type="pathway">
    <text evidence="3 7">Carbohydrate degradation; pentose phosphate pathway; D-ribulose 5-phosphate from D-glucose 6-phosphate (oxidative stage): step 2/3.</text>
</comment>
<evidence type="ECO:0000259" key="8">
    <source>
        <dbReference type="Pfam" id="PF01182"/>
    </source>
</evidence>
<evidence type="ECO:0000256" key="4">
    <source>
        <dbReference type="ARBA" id="ARBA00010662"/>
    </source>
</evidence>
<evidence type="ECO:0000313" key="9">
    <source>
        <dbReference type="EMBL" id="QDU61183.1"/>
    </source>
</evidence>
<dbReference type="InterPro" id="IPR037171">
    <property type="entry name" value="NagB/RpiA_transferase-like"/>
</dbReference>
<dbReference type="OrthoDB" id="9810967at2"/>
<dbReference type="EMBL" id="CP036279">
    <property type="protein sequence ID" value="QDU61183.1"/>
    <property type="molecule type" value="Genomic_DNA"/>
</dbReference>
<evidence type="ECO:0000256" key="7">
    <source>
        <dbReference type="RuleBase" id="RU365095"/>
    </source>
</evidence>
<evidence type="ECO:0000256" key="1">
    <source>
        <dbReference type="ARBA" id="ARBA00000832"/>
    </source>
</evidence>
<dbReference type="InterPro" id="IPR005900">
    <property type="entry name" value="6-phosphogluconolactonase_DevB"/>
</dbReference>
<dbReference type="NCBIfam" id="TIGR01198">
    <property type="entry name" value="pgl"/>
    <property type="match status" value="1"/>
</dbReference>